<proteinExistence type="predicted"/>
<protein>
    <recommendedName>
        <fullName evidence="3">Serine hydrolase domain-containing protein</fullName>
    </recommendedName>
</protein>
<keyword evidence="1" id="KW-0378">Hydrolase</keyword>
<reference evidence="4" key="1">
    <citation type="submission" date="2021-01" db="EMBL/GenBank/DDBJ databases">
        <authorList>
            <person name="Corre E."/>
            <person name="Pelletier E."/>
            <person name="Niang G."/>
            <person name="Scheremetjew M."/>
            <person name="Finn R."/>
            <person name="Kale V."/>
            <person name="Holt S."/>
            <person name="Cochrane G."/>
            <person name="Meng A."/>
            <person name="Brown T."/>
            <person name="Cohen L."/>
        </authorList>
    </citation>
    <scope>NUCLEOTIDE SEQUENCE</scope>
    <source>
        <strain evidence="4">GSO104</strain>
    </source>
</reference>
<dbReference type="AlphaFoldDB" id="A0A7S4W4Y0"/>
<gene>
    <name evidence="4" type="ORF">DBRI00130_LOCUS33023</name>
</gene>
<dbReference type="GO" id="GO:0005737">
    <property type="term" value="C:cytoplasm"/>
    <property type="evidence" value="ECO:0007669"/>
    <property type="project" value="TreeGrafter"/>
</dbReference>
<dbReference type="EMBL" id="HBNS01042478">
    <property type="protein sequence ID" value="CAE4641539.1"/>
    <property type="molecule type" value="Transcribed_RNA"/>
</dbReference>
<dbReference type="Gene3D" id="3.40.50.1820">
    <property type="entry name" value="alpha/beta hydrolase"/>
    <property type="match status" value="1"/>
</dbReference>
<feature type="domain" description="Serine hydrolase" evidence="3">
    <location>
        <begin position="49"/>
        <end position="360"/>
    </location>
</feature>
<organism evidence="4">
    <name type="scientific">Ditylum brightwellii</name>
    <dbReference type="NCBI Taxonomy" id="49249"/>
    <lineage>
        <taxon>Eukaryota</taxon>
        <taxon>Sar</taxon>
        <taxon>Stramenopiles</taxon>
        <taxon>Ochrophyta</taxon>
        <taxon>Bacillariophyta</taxon>
        <taxon>Mediophyceae</taxon>
        <taxon>Lithodesmiophycidae</taxon>
        <taxon>Lithodesmiales</taxon>
        <taxon>Lithodesmiaceae</taxon>
        <taxon>Ditylum</taxon>
    </lineage>
</organism>
<sequence>MSLTMPLLHKNDENDVTCRHKNDIFKGGTTATPPKLNTLIIPVKEEVKRKGKILMIHGWAQNAKVFCFKTKNLARKLSMAGYECIYLEAPFLLPMTSMVNVEGNPVEIVNGKRENARAWFYYSDIDRSDATLALSEQHMKYIGLEESVNSIGSFLRLQEEEEEEKERRHKNSEGEQLQYEQYCDDGDDDNDNFCAVLGFSQGAVFAHVLACLSSRARLHDQKKKESTGSKFRDTTEEEPSTTEEEPSTTNKSDIDVLLPFRKIDCVILASGFPAMHGNDGNNEGEATPLPQIESLSTHQIAHILSSSSCIYMPSLHLIGRSDTSVVPNLSLKLASKFFDGQLLLHDKGHMVPQKSAQSQEIIAFLDKIKETG</sequence>
<evidence type="ECO:0000259" key="3">
    <source>
        <dbReference type="Pfam" id="PF03959"/>
    </source>
</evidence>
<evidence type="ECO:0000256" key="1">
    <source>
        <dbReference type="ARBA" id="ARBA00022801"/>
    </source>
</evidence>
<accession>A0A7S4W4Y0</accession>
<feature type="region of interest" description="Disordered" evidence="2">
    <location>
        <begin position="222"/>
        <end position="253"/>
    </location>
</feature>
<dbReference type="GO" id="GO:0016787">
    <property type="term" value="F:hydrolase activity"/>
    <property type="evidence" value="ECO:0007669"/>
    <property type="project" value="UniProtKB-KW"/>
</dbReference>
<dbReference type="Pfam" id="PF03959">
    <property type="entry name" value="FSH1"/>
    <property type="match status" value="1"/>
</dbReference>
<name>A0A7S4W4Y0_9STRA</name>
<dbReference type="InterPro" id="IPR029058">
    <property type="entry name" value="AB_hydrolase_fold"/>
</dbReference>
<dbReference type="SUPFAM" id="SSF53474">
    <property type="entry name" value="alpha/beta-Hydrolases"/>
    <property type="match status" value="1"/>
</dbReference>
<dbReference type="InterPro" id="IPR005645">
    <property type="entry name" value="FSH-like_dom"/>
</dbReference>
<dbReference type="InterPro" id="IPR050593">
    <property type="entry name" value="LovG"/>
</dbReference>
<dbReference type="PANTHER" id="PTHR48070">
    <property type="entry name" value="ESTERASE OVCA2"/>
    <property type="match status" value="1"/>
</dbReference>
<feature type="compositionally biased region" description="Basic and acidic residues" evidence="2">
    <location>
        <begin position="222"/>
        <end position="234"/>
    </location>
</feature>
<dbReference type="PANTHER" id="PTHR48070:SF6">
    <property type="entry name" value="ESTERASE OVCA2"/>
    <property type="match status" value="1"/>
</dbReference>
<feature type="compositionally biased region" description="Acidic residues" evidence="2">
    <location>
        <begin position="235"/>
        <end position="246"/>
    </location>
</feature>
<evidence type="ECO:0000256" key="2">
    <source>
        <dbReference type="SAM" id="MobiDB-lite"/>
    </source>
</evidence>
<evidence type="ECO:0000313" key="4">
    <source>
        <dbReference type="EMBL" id="CAE4641539.1"/>
    </source>
</evidence>
<dbReference type="GO" id="GO:0005634">
    <property type="term" value="C:nucleus"/>
    <property type="evidence" value="ECO:0007669"/>
    <property type="project" value="TreeGrafter"/>
</dbReference>